<dbReference type="VEuPathDB" id="TriTrypDB:LPMP_101020"/>
<feature type="compositionally biased region" description="Pro residues" evidence="1">
    <location>
        <begin position="265"/>
        <end position="282"/>
    </location>
</feature>
<organism evidence="3 4">
    <name type="scientific">Leishmania panamensis</name>
    <dbReference type="NCBI Taxonomy" id="5679"/>
    <lineage>
        <taxon>Eukaryota</taxon>
        <taxon>Discoba</taxon>
        <taxon>Euglenozoa</taxon>
        <taxon>Kinetoplastea</taxon>
        <taxon>Metakinetoplastina</taxon>
        <taxon>Trypanosomatida</taxon>
        <taxon>Trypanosomatidae</taxon>
        <taxon>Leishmaniinae</taxon>
        <taxon>Leishmania</taxon>
        <taxon>Leishmania guyanensis species complex</taxon>
    </lineage>
</organism>
<evidence type="ECO:0000256" key="1">
    <source>
        <dbReference type="SAM" id="MobiDB-lite"/>
    </source>
</evidence>
<dbReference type="KEGG" id="lpan:LPMP_101020"/>
<gene>
    <name evidence="3" type="ORF">LPMP_101020</name>
</gene>
<dbReference type="SMART" id="SM01272">
    <property type="entry name" value="LsmAD"/>
    <property type="match status" value="1"/>
</dbReference>
<dbReference type="Pfam" id="PF14438">
    <property type="entry name" value="SM-ATX"/>
    <property type="match status" value="1"/>
</dbReference>
<dbReference type="InterPro" id="IPR025852">
    <property type="entry name" value="SM_dom_ATX"/>
</dbReference>
<sequence length="520" mass="56381">MIGPNESSNADRLEYLYLNLVGQTVLIHTVDGALCEGLFVSRTDADVAADEAGVFISFPRNLPSVVHSALDASELSDETRLFRYEDIMMMEAKNMKLRTETPGAGHVHSYRGEHDLKTLDWAAEGADELLEADSHVTGQWDQFKANERFGVASTYREELYTTKLDESKLSKEQIAYAERTAKEIEGSGTRNLQHRLERTDVTTEYVDEGSMFSDVARDARGSKRNVPATRKEVAAAAPVASAVPATTAAATTATVGRGTTRQAAPAPPPPEEPVTLPPPPVPEVSAVQHKTVYSPNPSATPFVPPLKSFLANVAHLVANNDNCYACPTDWPGDIDFYDRDVSHYSRPQAPVQPNMHHKYNQPVMNPMPGRGAPMNHHQHHAMNPHPAVYNTSGSMGGHIGNPHLQQQHPQYMDPGNNNNGMMPPQGPGAMPGPSPARMQQQRTKTSQPQQPVHTATQSIPPPQQQQPHQQQQVSAIDSSGPQQDRAVSGAKKLRRGGMAAAARQDGGEGAPQGGNKKSGK</sequence>
<proteinExistence type="predicted"/>
<reference evidence="3 4" key="1">
    <citation type="journal article" date="2015" name="Sci. Rep.">
        <title>The genome of Leishmania panamensis: insights into genomics of the L. (Viannia) subgenus.</title>
        <authorList>
            <person name="Llanes A."/>
            <person name="Restrepo C.M."/>
            <person name="Vecchio G.D."/>
            <person name="Anguizola F.J."/>
            <person name="Lleonart R."/>
        </authorList>
    </citation>
    <scope>NUCLEOTIDE SEQUENCE [LARGE SCALE GENOMIC DNA]</scope>
    <source>
        <strain evidence="3 4">MHOM/PA/94/PSC-1</strain>
    </source>
</reference>
<feature type="compositionally biased region" description="Polar residues" evidence="1">
    <location>
        <begin position="473"/>
        <end position="482"/>
    </location>
</feature>
<dbReference type="OrthoDB" id="2275718at2759"/>
<feature type="compositionally biased region" description="Low complexity" evidence="1">
    <location>
        <begin position="412"/>
        <end position="423"/>
    </location>
</feature>
<evidence type="ECO:0000259" key="2">
    <source>
        <dbReference type="SMART" id="SM01272"/>
    </source>
</evidence>
<protein>
    <submittedName>
        <fullName evidence="3">PAB1-binding protein, putative</fullName>
    </submittedName>
</protein>
<dbReference type="eggNOG" id="KOG2375">
    <property type="taxonomic scope" value="Eukaryota"/>
</dbReference>
<evidence type="ECO:0000313" key="4">
    <source>
        <dbReference type="Proteomes" id="UP000063063"/>
    </source>
</evidence>
<keyword evidence="4" id="KW-1185">Reference proteome</keyword>
<dbReference type="GO" id="GO:0034063">
    <property type="term" value="P:stress granule assembly"/>
    <property type="evidence" value="ECO:0007669"/>
    <property type="project" value="TreeGrafter"/>
</dbReference>
<dbReference type="AlphaFoldDB" id="A0A088S416"/>
<dbReference type="VEuPathDB" id="TriTrypDB:LPAL13_100017300"/>
<feature type="region of interest" description="Disordered" evidence="1">
    <location>
        <begin position="245"/>
        <end position="283"/>
    </location>
</feature>
<dbReference type="GO" id="GO:0010494">
    <property type="term" value="C:cytoplasmic stress granule"/>
    <property type="evidence" value="ECO:0007669"/>
    <property type="project" value="TreeGrafter"/>
</dbReference>
<dbReference type="RefSeq" id="XP_010696824.1">
    <property type="nucleotide sequence ID" value="XM_010698522.1"/>
</dbReference>
<feature type="compositionally biased region" description="Pro residues" evidence="1">
    <location>
        <begin position="424"/>
        <end position="434"/>
    </location>
</feature>
<accession>A0A088S416</accession>
<dbReference type="GO" id="GO:0003729">
    <property type="term" value="F:mRNA binding"/>
    <property type="evidence" value="ECO:0007669"/>
    <property type="project" value="TreeGrafter"/>
</dbReference>
<dbReference type="EMBL" id="CP009379">
    <property type="protein sequence ID" value="AIN96171.1"/>
    <property type="molecule type" value="Genomic_DNA"/>
</dbReference>
<name>A0A088S416_LEIPA</name>
<dbReference type="Pfam" id="PF06741">
    <property type="entry name" value="LsmAD"/>
    <property type="match status" value="1"/>
</dbReference>
<feature type="domain" description="LsmAD" evidence="2">
    <location>
        <begin position="149"/>
        <end position="218"/>
    </location>
</feature>
<dbReference type="GeneID" id="22572839"/>
<evidence type="ECO:0000313" key="3">
    <source>
        <dbReference type="EMBL" id="AIN96171.1"/>
    </source>
</evidence>
<feature type="compositionally biased region" description="Low complexity" evidence="1">
    <location>
        <begin position="245"/>
        <end position="264"/>
    </location>
</feature>
<dbReference type="PANTHER" id="PTHR12854">
    <property type="entry name" value="ATAXIN 2-RELATED"/>
    <property type="match status" value="1"/>
</dbReference>
<dbReference type="VEuPathDB" id="TriTrypDB:LPAL13_100017200"/>
<dbReference type="InterPro" id="IPR045117">
    <property type="entry name" value="ATXN2-like"/>
</dbReference>
<feature type="compositionally biased region" description="Low complexity" evidence="1">
    <location>
        <begin position="439"/>
        <end position="451"/>
    </location>
</feature>
<dbReference type="PANTHER" id="PTHR12854:SF7">
    <property type="entry name" value="ATAXIN-2 HOMOLOG"/>
    <property type="match status" value="1"/>
</dbReference>
<dbReference type="InterPro" id="IPR009604">
    <property type="entry name" value="LsmAD_domain"/>
</dbReference>
<feature type="region of interest" description="Disordered" evidence="1">
    <location>
        <begin position="394"/>
        <end position="520"/>
    </location>
</feature>
<dbReference type="Proteomes" id="UP000063063">
    <property type="component" value="Chromosome 10"/>
</dbReference>